<keyword evidence="9" id="KW-1185">Reference proteome</keyword>
<comment type="subunit">
    <text evidence="6">Part of the 50S ribosomal subunit. Contacts protein L29, and trigger factor when it is bound to the ribosome.</text>
</comment>
<evidence type="ECO:0000256" key="5">
    <source>
        <dbReference type="ARBA" id="ARBA00023274"/>
    </source>
</evidence>
<dbReference type="InterPro" id="IPR012678">
    <property type="entry name" value="Ribosomal_uL23/eL15/eS24_sf"/>
</dbReference>
<evidence type="ECO:0000313" key="8">
    <source>
        <dbReference type="EMBL" id="PXV69873.1"/>
    </source>
</evidence>
<dbReference type="InterPro" id="IPR012677">
    <property type="entry name" value="Nucleotide-bd_a/b_plait_sf"/>
</dbReference>
<dbReference type="Pfam" id="PF00276">
    <property type="entry name" value="Ribosomal_L23"/>
    <property type="match status" value="1"/>
</dbReference>
<protein>
    <recommendedName>
        <fullName evidence="6">Large ribosomal subunit protein uL23</fullName>
    </recommendedName>
</protein>
<evidence type="ECO:0000256" key="2">
    <source>
        <dbReference type="ARBA" id="ARBA00022730"/>
    </source>
</evidence>
<keyword evidence="2 6" id="KW-0699">rRNA-binding</keyword>
<sequence>MSKYKTATDRLHQVILGPVISEKSTRVAEKANTAVFKVASDAGKPEIKQAVEKLFNVKVDGVRTLVVKGKNKRFGRFEGRRSDWKKAYVTLAEGQEIDFLAGGVN</sequence>
<reference evidence="8 9" key="1">
    <citation type="submission" date="2018-04" db="EMBL/GenBank/DDBJ databases">
        <title>Genomic Encyclopedia of Type Strains, Phase IV (KMG-IV): sequencing the most valuable type-strain genomes for metagenomic binning, comparative biology and taxonomic classification.</title>
        <authorList>
            <person name="Goeker M."/>
        </authorList>
    </citation>
    <scope>NUCLEOTIDE SEQUENCE [LARGE SCALE GENOMIC DNA]</scope>
    <source>
        <strain evidence="8 9">DSM 104150</strain>
    </source>
</reference>
<dbReference type="InterPro" id="IPR013025">
    <property type="entry name" value="Ribosomal_uL23-like"/>
</dbReference>
<dbReference type="SUPFAM" id="SSF54189">
    <property type="entry name" value="Ribosomal proteins S24e, L23 and L15e"/>
    <property type="match status" value="1"/>
</dbReference>
<dbReference type="InterPro" id="IPR001014">
    <property type="entry name" value="Ribosomal_uL23_CS"/>
</dbReference>
<dbReference type="Proteomes" id="UP000248330">
    <property type="component" value="Unassembled WGS sequence"/>
</dbReference>
<dbReference type="GO" id="GO:0003735">
    <property type="term" value="F:structural constituent of ribosome"/>
    <property type="evidence" value="ECO:0007669"/>
    <property type="project" value="InterPro"/>
</dbReference>
<dbReference type="PANTHER" id="PTHR11620">
    <property type="entry name" value="60S RIBOSOMAL PROTEIN L23A"/>
    <property type="match status" value="1"/>
</dbReference>
<dbReference type="NCBIfam" id="NF004363">
    <property type="entry name" value="PRK05738.2-4"/>
    <property type="match status" value="1"/>
</dbReference>
<evidence type="ECO:0000256" key="4">
    <source>
        <dbReference type="ARBA" id="ARBA00022980"/>
    </source>
</evidence>
<dbReference type="GO" id="GO:0005840">
    <property type="term" value="C:ribosome"/>
    <property type="evidence" value="ECO:0007669"/>
    <property type="project" value="UniProtKB-KW"/>
</dbReference>
<gene>
    <name evidence="6" type="primary">rplW</name>
    <name evidence="8" type="ORF">C8D93_103450</name>
</gene>
<evidence type="ECO:0000256" key="7">
    <source>
        <dbReference type="RuleBase" id="RU003934"/>
    </source>
</evidence>
<name>A0A318EBI2_9GAMM</name>
<organism evidence="8 9">
    <name type="scientific">Sinimarinibacterium flocculans</name>
    <dbReference type="NCBI Taxonomy" id="985250"/>
    <lineage>
        <taxon>Bacteria</taxon>
        <taxon>Pseudomonadati</taxon>
        <taxon>Pseudomonadota</taxon>
        <taxon>Gammaproteobacteria</taxon>
        <taxon>Nevskiales</taxon>
        <taxon>Nevskiaceae</taxon>
        <taxon>Sinimarinibacterium</taxon>
    </lineage>
</organism>
<dbReference type="FunFam" id="3.30.70.330:FF:000001">
    <property type="entry name" value="50S ribosomal protein L23"/>
    <property type="match status" value="1"/>
</dbReference>
<comment type="caution">
    <text evidence="8">The sequence shown here is derived from an EMBL/GenBank/DDBJ whole genome shotgun (WGS) entry which is preliminary data.</text>
</comment>
<dbReference type="Gene3D" id="3.30.70.330">
    <property type="match status" value="1"/>
</dbReference>
<dbReference type="HAMAP" id="MF_01369_B">
    <property type="entry name" value="Ribosomal_uL23_B"/>
    <property type="match status" value="1"/>
</dbReference>
<dbReference type="NCBIfam" id="NF004359">
    <property type="entry name" value="PRK05738.1-3"/>
    <property type="match status" value="1"/>
</dbReference>
<dbReference type="RefSeq" id="WP_110264765.1">
    <property type="nucleotide sequence ID" value="NZ_CAKZQT010000029.1"/>
</dbReference>
<dbReference type="NCBIfam" id="NF004366">
    <property type="entry name" value="PRK05738.3-2"/>
    <property type="match status" value="1"/>
</dbReference>
<evidence type="ECO:0000256" key="1">
    <source>
        <dbReference type="ARBA" id="ARBA00006700"/>
    </source>
</evidence>
<dbReference type="NCBIfam" id="NF004360">
    <property type="entry name" value="PRK05738.1-5"/>
    <property type="match status" value="1"/>
</dbReference>
<keyword evidence="4 6" id="KW-0689">Ribosomal protein</keyword>
<dbReference type="EMBL" id="QICN01000003">
    <property type="protein sequence ID" value="PXV69873.1"/>
    <property type="molecule type" value="Genomic_DNA"/>
</dbReference>
<dbReference type="GO" id="GO:0006412">
    <property type="term" value="P:translation"/>
    <property type="evidence" value="ECO:0007669"/>
    <property type="project" value="UniProtKB-UniRule"/>
</dbReference>
<comment type="similarity">
    <text evidence="1 6 7">Belongs to the universal ribosomal protein uL23 family.</text>
</comment>
<evidence type="ECO:0000256" key="6">
    <source>
        <dbReference type="HAMAP-Rule" id="MF_01369"/>
    </source>
</evidence>
<dbReference type="GO" id="GO:0019843">
    <property type="term" value="F:rRNA binding"/>
    <property type="evidence" value="ECO:0007669"/>
    <property type="project" value="UniProtKB-UniRule"/>
</dbReference>
<dbReference type="NCBIfam" id="NF004358">
    <property type="entry name" value="PRK05738.1-1"/>
    <property type="match status" value="1"/>
</dbReference>
<dbReference type="AlphaFoldDB" id="A0A318EBI2"/>
<comment type="function">
    <text evidence="6">One of the early assembly proteins it binds 23S rRNA. One of the proteins that surrounds the polypeptide exit tunnel on the outside of the ribosome. Forms the main docking site for trigger factor binding to the ribosome.</text>
</comment>
<evidence type="ECO:0000313" key="9">
    <source>
        <dbReference type="Proteomes" id="UP000248330"/>
    </source>
</evidence>
<dbReference type="PROSITE" id="PS00050">
    <property type="entry name" value="RIBOSOMAL_L23"/>
    <property type="match status" value="1"/>
</dbReference>
<keyword evidence="5 6" id="KW-0687">Ribonucleoprotein</keyword>
<accession>A0A318EBI2</accession>
<proteinExistence type="inferred from homology"/>
<evidence type="ECO:0000256" key="3">
    <source>
        <dbReference type="ARBA" id="ARBA00022884"/>
    </source>
</evidence>
<dbReference type="OrthoDB" id="9793353at2"/>
<keyword evidence="3 6" id="KW-0694">RNA-binding</keyword>
<dbReference type="GO" id="GO:1990904">
    <property type="term" value="C:ribonucleoprotein complex"/>
    <property type="evidence" value="ECO:0007669"/>
    <property type="project" value="UniProtKB-KW"/>
</dbReference>